<organism evidence="2">
    <name type="scientific">uncultured Gemmatimonadota bacterium</name>
    <dbReference type="NCBI Taxonomy" id="203437"/>
    <lineage>
        <taxon>Bacteria</taxon>
        <taxon>Pseudomonadati</taxon>
        <taxon>Gemmatimonadota</taxon>
        <taxon>environmental samples</taxon>
    </lineage>
</organism>
<feature type="compositionally biased region" description="Gly residues" evidence="1">
    <location>
        <begin position="234"/>
        <end position="243"/>
    </location>
</feature>
<feature type="compositionally biased region" description="Basic residues" evidence="1">
    <location>
        <begin position="296"/>
        <end position="305"/>
    </location>
</feature>
<evidence type="ECO:0000313" key="2">
    <source>
        <dbReference type="EMBL" id="CAA9318300.1"/>
    </source>
</evidence>
<feature type="region of interest" description="Disordered" evidence="1">
    <location>
        <begin position="167"/>
        <end position="305"/>
    </location>
</feature>
<feature type="compositionally biased region" description="Low complexity" evidence="1">
    <location>
        <begin position="244"/>
        <end position="256"/>
    </location>
</feature>
<feature type="non-terminal residue" evidence="2">
    <location>
        <position position="1"/>
    </location>
</feature>
<proteinExistence type="predicted"/>
<feature type="non-terminal residue" evidence="2">
    <location>
        <position position="305"/>
    </location>
</feature>
<feature type="region of interest" description="Disordered" evidence="1">
    <location>
        <begin position="1"/>
        <end position="153"/>
    </location>
</feature>
<protein>
    <submittedName>
        <fullName evidence="2">Uncharacterized protein</fullName>
    </submittedName>
</protein>
<gene>
    <name evidence="2" type="ORF">AVDCRST_MAG68-2790</name>
</gene>
<feature type="compositionally biased region" description="Low complexity" evidence="1">
    <location>
        <begin position="269"/>
        <end position="279"/>
    </location>
</feature>
<feature type="compositionally biased region" description="Basic residues" evidence="1">
    <location>
        <begin position="123"/>
        <end position="140"/>
    </location>
</feature>
<dbReference type="EMBL" id="CADCTW010000089">
    <property type="protein sequence ID" value="CAA9318300.1"/>
    <property type="molecule type" value="Genomic_DNA"/>
</dbReference>
<accession>A0A6J4KYF9</accession>
<feature type="compositionally biased region" description="Basic residues" evidence="1">
    <location>
        <begin position="214"/>
        <end position="231"/>
    </location>
</feature>
<name>A0A6J4KYF9_9BACT</name>
<feature type="compositionally biased region" description="Basic residues" evidence="1">
    <location>
        <begin position="174"/>
        <end position="206"/>
    </location>
</feature>
<sequence length="305" mass="32797">ERDSVRGRRRCAALDGGGRAHRRGLHGARGPQRQRGAGRSQARGARAGHPGLPHGDAGRLRGVPPDQDRPRPGLAPGADPDRRAQHRGPAGRLRRRRGRLPGQALRPARAGGARQRPPPPGRPRPRPQPHHGPSRRRGALRRGGAASRARRALLHLLLRPRPLQALRGPLRLRGGGRGHPRGGRGRGRRRGRGARQLRGPRGRRRLRAPEPARRRPPPRRGRPGALRRRPGHAPPGGGGGSGELLGARPLRRGALLPPHPPQRRRSARGPRPLGLPGAPGRAGGRAEARGEAGGRPGHRRGRPNL</sequence>
<feature type="compositionally biased region" description="Low complexity" evidence="1">
    <location>
        <begin position="100"/>
        <end position="115"/>
    </location>
</feature>
<dbReference type="AlphaFoldDB" id="A0A6J4KYF9"/>
<feature type="compositionally biased region" description="Low complexity" evidence="1">
    <location>
        <begin position="28"/>
        <end position="48"/>
    </location>
</feature>
<evidence type="ECO:0000256" key="1">
    <source>
        <dbReference type="SAM" id="MobiDB-lite"/>
    </source>
</evidence>
<reference evidence="2" key="1">
    <citation type="submission" date="2020-02" db="EMBL/GenBank/DDBJ databases">
        <authorList>
            <person name="Meier V. D."/>
        </authorList>
    </citation>
    <scope>NUCLEOTIDE SEQUENCE</scope>
    <source>
        <strain evidence="2">AVDCRST_MAG68</strain>
    </source>
</reference>